<feature type="transmembrane region" description="Helical" evidence="5">
    <location>
        <begin position="81"/>
        <end position="105"/>
    </location>
</feature>
<organism evidence="7">
    <name type="scientific">Longilinea arvoryzae</name>
    <dbReference type="NCBI Taxonomy" id="360412"/>
    <lineage>
        <taxon>Bacteria</taxon>
        <taxon>Bacillati</taxon>
        <taxon>Chloroflexota</taxon>
        <taxon>Anaerolineae</taxon>
        <taxon>Anaerolineales</taxon>
        <taxon>Anaerolineaceae</taxon>
        <taxon>Longilinea</taxon>
    </lineage>
</organism>
<dbReference type="PANTHER" id="PTHR23526">
    <property type="entry name" value="INTEGRAL MEMBRANE TRANSPORT PROTEIN-RELATED"/>
    <property type="match status" value="1"/>
</dbReference>
<dbReference type="OrthoDB" id="142704at2"/>
<dbReference type="PANTHER" id="PTHR23526:SF1">
    <property type="entry name" value="MAJOR FACILITATOR SUPERFAMILY MFS_1"/>
    <property type="match status" value="1"/>
</dbReference>
<dbReference type="InterPro" id="IPR036259">
    <property type="entry name" value="MFS_trans_sf"/>
</dbReference>
<evidence type="ECO:0000256" key="1">
    <source>
        <dbReference type="ARBA" id="ARBA00004651"/>
    </source>
</evidence>
<gene>
    <name evidence="7" type="ORF">LARV_02644</name>
</gene>
<feature type="transmembrane region" description="Helical" evidence="5">
    <location>
        <begin position="177"/>
        <end position="198"/>
    </location>
</feature>
<dbReference type="InterPro" id="IPR011701">
    <property type="entry name" value="MFS"/>
</dbReference>
<name>A0A0S7BJT8_9CHLR</name>
<evidence type="ECO:0000256" key="2">
    <source>
        <dbReference type="ARBA" id="ARBA00022692"/>
    </source>
</evidence>
<dbReference type="RefSeq" id="WP_075074092.1">
    <property type="nucleotide sequence ID" value="NZ_DF967972.1"/>
</dbReference>
<feature type="transmembrane region" description="Helical" evidence="5">
    <location>
        <begin position="37"/>
        <end position="60"/>
    </location>
</feature>
<feature type="transmembrane region" description="Helical" evidence="5">
    <location>
        <begin position="383"/>
        <end position="403"/>
    </location>
</feature>
<feature type="transmembrane region" description="Helical" evidence="5">
    <location>
        <begin position="267"/>
        <end position="285"/>
    </location>
</feature>
<feature type="transmembrane region" description="Helical" evidence="5">
    <location>
        <begin position="297"/>
        <end position="315"/>
    </location>
</feature>
<dbReference type="AlphaFoldDB" id="A0A0S7BJT8"/>
<keyword evidence="2 5" id="KW-0812">Transmembrane</keyword>
<dbReference type="SUPFAM" id="SSF103473">
    <property type="entry name" value="MFS general substrate transporter"/>
    <property type="match status" value="1"/>
</dbReference>
<dbReference type="GO" id="GO:0005886">
    <property type="term" value="C:plasma membrane"/>
    <property type="evidence" value="ECO:0007669"/>
    <property type="project" value="UniProtKB-SubCell"/>
</dbReference>
<feature type="transmembrane region" description="Helical" evidence="5">
    <location>
        <begin position="232"/>
        <end position="255"/>
    </location>
</feature>
<evidence type="ECO:0000256" key="3">
    <source>
        <dbReference type="ARBA" id="ARBA00022989"/>
    </source>
</evidence>
<dbReference type="PROSITE" id="PS50850">
    <property type="entry name" value="MFS"/>
    <property type="match status" value="1"/>
</dbReference>
<accession>A0A0S7BJT8</accession>
<feature type="transmembrane region" description="Helical" evidence="5">
    <location>
        <begin position="356"/>
        <end position="377"/>
    </location>
</feature>
<evidence type="ECO:0000259" key="6">
    <source>
        <dbReference type="PROSITE" id="PS50850"/>
    </source>
</evidence>
<feature type="domain" description="Major facilitator superfamily (MFS) profile" evidence="6">
    <location>
        <begin position="231"/>
        <end position="420"/>
    </location>
</feature>
<keyword evidence="4 5" id="KW-0472">Membrane</keyword>
<dbReference type="Proteomes" id="UP000055060">
    <property type="component" value="Unassembled WGS sequence"/>
</dbReference>
<evidence type="ECO:0000256" key="4">
    <source>
        <dbReference type="ARBA" id="ARBA00023136"/>
    </source>
</evidence>
<dbReference type="InterPro" id="IPR052528">
    <property type="entry name" value="Sugar_transport-like"/>
</dbReference>
<sequence>MQSTQSNLKYNIVVNLLDGGFFGLAIGLASFTTFLPLFVATMTNSAILIGLVPAIHNMGWLLPQLFMSKNISRRPLVKPVLLAYIIHERLPFLGLAAVAFLVPIIGTPAALVLTFLFLIWQGIGAGLTANPWQNLIGKVIPADYLATFLGLQAALSNLLSSGGAILAGYLLEETPGTNGFGISFLLASLFMFSSWFFLGRNRESPSAHAIDANQEISLWQTIRVIFEQNRPFVWFLLARGLYCLGMMAFAYYIVYAVRELNLSELEAGVMTSVLLITQMVANILLGRLADKWSRKGVIELGAVASVASCLLAWWAPNTGWFYLVTVLEGIAIIAFWTISIPILLEFGPENQRPTYVGLGNTLVAPFALLSPFLGGWLADNVSYPMTFLVSAVLGLVAVLVLHFQVEVPRPFKEPFPVEIV</sequence>
<dbReference type="Pfam" id="PF07690">
    <property type="entry name" value="MFS_1"/>
    <property type="match status" value="1"/>
</dbReference>
<dbReference type="Gene3D" id="1.20.1250.20">
    <property type="entry name" value="MFS general substrate transporter like domains"/>
    <property type="match status" value="2"/>
</dbReference>
<dbReference type="EMBL" id="DF967972">
    <property type="protein sequence ID" value="GAP14867.1"/>
    <property type="molecule type" value="Genomic_DNA"/>
</dbReference>
<evidence type="ECO:0000313" key="7">
    <source>
        <dbReference type="EMBL" id="GAP14867.1"/>
    </source>
</evidence>
<feature type="transmembrane region" description="Helical" evidence="5">
    <location>
        <begin position="144"/>
        <end position="171"/>
    </location>
</feature>
<feature type="transmembrane region" description="Helical" evidence="5">
    <location>
        <begin position="12"/>
        <end position="31"/>
    </location>
</feature>
<evidence type="ECO:0000313" key="8">
    <source>
        <dbReference type="Proteomes" id="UP000055060"/>
    </source>
</evidence>
<dbReference type="STRING" id="360412.LARV_02644"/>
<protein>
    <submittedName>
        <fullName evidence="7">Arabinose efflux permease</fullName>
    </submittedName>
</protein>
<evidence type="ECO:0000256" key="5">
    <source>
        <dbReference type="SAM" id="Phobius"/>
    </source>
</evidence>
<reference evidence="7" key="1">
    <citation type="submission" date="2015-07" db="EMBL/GenBank/DDBJ databases">
        <title>Draft Genome Sequences of Anaerolinea thermolimosa IMO-1, Bellilinea caldifistulae GOMI-1, Leptolinea tardivitalis YMTK-2, Levilinea saccharolytica KIBI-1,Longilinea arvoryzae KOME-1, Previously Described as Members of the Anaerolineaceae (Chloroflexi).</title>
        <authorList>
            <person name="Sekiguchi Y."/>
            <person name="Ohashi A."/>
            <person name="Matsuura N."/>
            <person name="Tourlousse M.D."/>
        </authorList>
    </citation>
    <scope>NUCLEOTIDE SEQUENCE [LARGE SCALE GENOMIC DNA]</scope>
    <source>
        <strain evidence="7">KOME-1</strain>
    </source>
</reference>
<proteinExistence type="predicted"/>
<feature type="transmembrane region" description="Helical" evidence="5">
    <location>
        <begin position="321"/>
        <end position="344"/>
    </location>
</feature>
<keyword evidence="8" id="KW-1185">Reference proteome</keyword>
<dbReference type="GO" id="GO:0022857">
    <property type="term" value="F:transmembrane transporter activity"/>
    <property type="evidence" value="ECO:0007669"/>
    <property type="project" value="InterPro"/>
</dbReference>
<feature type="transmembrane region" description="Helical" evidence="5">
    <location>
        <begin position="111"/>
        <end position="132"/>
    </location>
</feature>
<dbReference type="InterPro" id="IPR020846">
    <property type="entry name" value="MFS_dom"/>
</dbReference>
<keyword evidence="3 5" id="KW-1133">Transmembrane helix</keyword>
<comment type="subcellular location">
    <subcellularLocation>
        <location evidence="1">Cell membrane</location>
        <topology evidence="1">Multi-pass membrane protein</topology>
    </subcellularLocation>
</comment>